<dbReference type="AlphaFoldDB" id="A0A918U4I2"/>
<evidence type="ECO:0000313" key="3">
    <source>
        <dbReference type="Proteomes" id="UP000619244"/>
    </source>
</evidence>
<organism evidence="2 3">
    <name type="scientific">Streptomyces minutiscleroticus</name>
    <dbReference type="NCBI Taxonomy" id="68238"/>
    <lineage>
        <taxon>Bacteria</taxon>
        <taxon>Bacillati</taxon>
        <taxon>Actinomycetota</taxon>
        <taxon>Actinomycetes</taxon>
        <taxon>Kitasatosporales</taxon>
        <taxon>Streptomycetaceae</taxon>
        <taxon>Streptomyces</taxon>
    </lineage>
</organism>
<feature type="compositionally biased region" description="Pro residues" evidence="1">
    <location>
        <begin position="285"/>
        <end position="296"/>
    </location>
</feature>
<evidence type="ECO:0000256" key="1">
    <source>
        <dbReference type="SAM" id="MobiDB-lite"/>
    </source>
</evidence>
<dbReference type="RefSeq" id="WP_229919544.1">
    <property type="nucleotide sequence ID" value="NZ_BMVU01000028.1"/>
</dbReference>
<gene>
    <name evidence="2" type="ORF">GCM10010358_50800</name>
</gene>
<feature type="compositionally biased region" description="Pro residues" evidence="1">
    <location>
        <begin position="304"/>
        <end position="323"/>
    </location>
</feature>
<proteinExistence type="predicted"/>
<keyword evidence="3" id="KW-1185">Reference proteome</keyword>
<reference evidence="2" key="2">
    <citation type="submission" date="2020-09" db="EMBL/GenBank/DDBJ databases">
        <authorList>
            <person name="Sun Q."/>
            <person name="Ohkuma M."/>
        </authorList>
    </citation>
    <scope>NUCLEOTIDE SEQUENCE</scope>
    <source>
        <strain evidence="2">JCM 4790</strain>
    </source>
</reference>
<feature type="region of interest" description="Disordered" evidence="1">
    <location>
        <begin position="250"/>
        <end position="323"/>
    </location>
</feature>
<dbReference type="EMBL" id="BMVU01000028">
    <property type="protein sequence ID" value="GGX90642.1"/>
    <property type="molecule type" value="Genomic_DNA"/>
</dbReference>
<feature type="compositionally biased region" description="Low complexity" evidence="1">
    <location>
        <begin position="275"/>
        <end position="284"/>
    </location>
</feature>
<reference evidence="2" key="1">
    <citation type="journal article" date="2014" name="Int. J. Syst. Evol. Microbiol.">
        <title>Complete genome sequence of Corynebacterium casei LMG S-19264T (=DSM 44701T), isolated from a smear-ripened cheese.</title>
        <authorList>
            <consortium name="US DOE Joint Genome Institute (JGI-PGF)"/>
            <person name="Walter F."/>
            <person name="Albersmeier A."/>
            <person name="Kalinowski J."/>
            <person name="Ruckert C."/>
        </authorList>
    </citation>
    <scope>NUCLEOTIDE SEQUENCE</scope>
    <source>
        <strain evidence="2">JCM 4790</strain>
    </source>
</reference>
<protein>
    <submittedName>
        <fullName evidence="2">Uncharacterized protein</fullName>
    </submittedName>
</protein>
<comment type="caution">
    <text evidence="2">The sequence shown here is derived from an EMBL/GenBank/DDBJ whole genome shotgun (WGS) entry which is preliminary data.</text>
</comment>
<sequence length="323" mass="33799">MTGHDDLPGPVPTGAAPTVRQPAGEPPSRTARPAPESSRATRPVPEVPRVTRLVLGAADTAARAVAAACTGIPGHRPVLDTALLPNAALGLALEAQRRSLAAAAAAYDRTAPLLGRAARALLPSGWPDAAARRAAHWSERGRAERRRAREEAAPAVHALLRSVASAVVEQMDLDAVADRVDVNRIARRVDADDVLTRVDLVAYTEQVLDALDIGRIVRDTGGSITAETLDAVREQHVRADRLVQRITARVLRRNGTEPRGAAAPAPRPAAERAPAHAAPDAPARPASPAPQQPAPDAPQRSAPDAPPRPAPVVPPSRPLPEAP</sequence>
<accession>A0A918U4I2</accession>
<feature type="region of interest" description="Disordered" evidence="1">
    <location>
        <begin position="1"/>
        <end position="47"/>
    </location>
</feature>
<evidence type="ECO:0000313" key="2">
    <source>
        <dbReference type="EMBL" id="GGX90642.1"/>
    </source>
</evidence>
<name>A0A918U4I2_9ACTN</name>
<dbReference type="Proteomes" id="UP000619244">
    <property type="component" value="Unassembled WGS sequence"/>
</dbReference>